<protein>
    <recommendedName>
        <fullName evidence="1">Non-reducing end beta-L-arabinofuranosidase-like GH127 catalytic domain-containing protein</fullName>
    </recommendedName>
</protein>
<evidence type="ECO:0000313" key="3">
    <source>
        <dbReference type="Proteomes" id="UP000583929"/>
    </source>
</evidence>
<dbReference type="PANTHER" id="PTHR31151">
    <property type="entry name" value="PROLINE-TRNA LIGASE (DUF1680)"/>
    <property type="match status" value="1"/>
</dbReference>
<name>A0A7J6I3W7_CANSA</name>
<organism evidence="2 3">
    <name type="scientific">Cannabis sativa</name>
    <name type="common">Hemp</name>
    <name type="synonym">Marijuana</name>
    <dbReference type="NCBI Taxonomy" id="3483"/>
    <lineage>
        <taxon>Eukaryota</taxon>
        <taxon>Viridiplantae</taxon>
        <taxon>Streptophyta</taxon>
        <taxon>Embryophyta</taxon>
        <taxon>Tracheophyta</taxon>
        <taxon>Spermatophyta</taxon>
        <taxon>Magnoliopsida</taxon>
        <taxon>eudicotyledons</taxon>
        <taxon>Gunneridae</taxon>
        <taxon>Pentapetalae</taxon>
        <taxon>rosids</taxon>
        <taxon>fabids</taxon>
        <taxon>Rosales</taxon>
        <taxon>Cannabaceae</taxon>
        <taxon>Cannabis</taxon>
    </lineage>
</organism>
<reference evidence="2 3" key="1">
    <citation type="journal article" date="2020" name="bioRxiv">
        <title>Sequence and annotation of 42 cannabis genomes reveals extensive copy number variation in cannabinoid synthesis and pathogen resistance genes.</title>
        <authorList>
            <person name="Mckernan K.J."/>
            <person name="Helbert Y."/>
            <person name="Kane L.T."/>
            <person name="Ebling H."/>
            <person name="Zhang L."/>
            <person name="Liu B."/>
            <person name="Eaton Z."/>
            <person name="Mclaughlin S."/>
            <person name="Kingan S."/>
            <person name="Baybayan P."/>
            <person name="Concepcion G."/>
            <person name="Jordan M."/>
            <person name="Riva A."/>
            <person name="Barbazuk W."/>
            <person name="Harkins T."/>
        </authorList>
    </citation>
    <scope>NUCLEOTIDE SEQUENCE [LARGE SCALE GENOMIC DNA]</scope>
    <source>
        <strain evidence="3">cv. Jamaican Lion 4</strain>
        <tissue evidence="2">Leaf</tissue>
    </source>
</reference>
<keyword evidence="3" id="KW-1185">Reference proteome</keyword>
<accession>A0A7J6I3W7</accession>
<gene>
    <name evidence="2" type="ORF">G4B88_003213</name>
</gene>
<dbReference type="EMBL" id="JAATIQ010000008">
    <property type="protein sequence ID" value="KAF4402292.1"/>
    <property type="molecule type" value="Genomic_DNA"/>
</dbReference>
<evidence type="ECO:0000259" key="1">
    <source>
        <dbReference type="Pfam" id="PF07944"/>
    </source>
</evidence>
<feature type="domain" description="Non-reducing end beta-L-arabinofuranosidase-like GH127 catalytic" evidence="1">
    <location>
        <begin position="176"/>
        <end position="259"/>
    </location>
</feature>
<comment type="caution">
    <text evidence="2">The sequence shown here is derived from an EMBL/GenBank/DDBJ whole genome shotgun (WGS) entry which is preliminary data.</text>
</comment>
<proteinExistence type="predicted"/>
<evidence type="ECO:0000313" key="2">
    <source>
        <dbReference type="EMBL" id="KAF4402292.1"/>
    </source>
</evidence>
<dbReference type="InterPro" id="IPR012878">
    <property type="entry name" value="Beta-AFase-like_GH127_cat"/>
</dbReference>
<dbReference type="Pfam" id="PF07944">
    <property type="entry name" value="Beta-AFase-like_GH127_cat"/>
    <property type="match status" value="1"/>
</dbReference>
<sequence length="375" mass="42899">MTVKEMQRQTTMKINWSRRGWVATILFSTMALRDGESLVTESQLNVVLAVARFLLKCQDCTDLCPKAVVLEFFRSIQTSFDKSFWLQAFGTDVIASFLAEFLRYICKAAESSLDFATEIDHELIGESGPERSIPGNTLAVQDDMPFSGLTTFRITFLSKFECSQMLHPNFCFYDVEGHFLSATAQIWASTYNDTLERKMSVVVSYLSECQEKLGNGYLFAFPSELFDRFEAIKPVWAPYYTIHKILAGLPDQYTLAGSSSRDKGDDDAPWVLRHRFKNFLIESESFCLLKVLVGGRFSFPMETMAWQRYDYGQRAYKCVKGQQLTHLEIEWQLVGMKEMVQNVEDCWYMKKVAGLCCCSGKRRPVKCSGCCSRLL</sequence>
<dbReference type="Proteomes" id="UP000583929">
    <property type="component" value="Unassembled WGS sequence"/>
</dbReference>
<dbReference type="PANTHER" id="PTHR31151:SF0">
    <property type="entry name" value="PROLINE-TRNA LIGASE (DUF1680)"/>
    <property type="match status" value="1"/>
</dbReference>
<dbReference type="AlphaFoldDB" id="A0A7J6I3W7"/>